<evidence type="ECO:0000256" key="5">
    <source>
        <dbReference type="ARBA" id="ARBA00022563"/>
    </source>
</evidence>
<dbReference type="InterPro" id="IPR027417">
    <property type="entry name" value="P-loop_NTPase"/>
</dbReference>
<dbReference type="UniPathway" id="UPA00193"/>
<dbReference type="SUPFAM" id="SSF52540">
    <property type="entry name" value="P-loop containing nucleoside triphosphate hydrolases"/>
    <property type="match status" value="1"/>
</dbReference>
<dbReference type="InterPro" id="IPR000559">
    <property type="entry name" value="Formate_THF_ligase"/>
</dbReference>
<dbReference type="AlphaFoldDB" id="A0A058Z636"/>
<feature type="domain" description="Tetrahydrofolate dehydrogenase/cyclohydrolase NAD(P)-binding" evidence="14">
    <location>
        <begin position="90"/>
        <end position="237"/>
    </location>
</feature>
<reference evidence="15" key="1">
    <citation type="submission" date="2013-04" db="EMBL/GenBank/DDBJ databases">
        <title>The Genome Sequence of Fonticula alba ATCC 38817.</title>
        <authorList>
            <consortium name="The Broad Institute Genomics Platform"/>
            <person name="Russ C."/>
            <person name="Cuomo C."/>
            <person name="Burger G."/>
            <person name="Gray M.W."/>
            <person name="Holland P.W.H."/>
            <person name="King N."/>
            <person name="Lang F.B.F."/>
            <person name="Roger A.J."/>
            <person name="Ruiz-Trillo I."/>
            <person name="Brown M."/>
            <person name="Walker B."/>
            <person name="Young S."/>
            <person name="Zeng Q."/>
            <person name="Gargeya S."/>
            <person name="Fitzgerald M."/>
            <person name="Haas B."/>
            <person name="Abouelleil A."/>
            <person name="Allen A.W."/>
            <person name="Alvarado L."/>
            <person name="Arachchi H.M."/>
            <person name="Berlin A.M."/>
            <person name="Chapman S.B."/>
            <person name="Gainer-Dewar J."/>
            <person name="Goldberg J."/>
            <person name="Griggs A."/>
            <person name="Gujja S."/>
            <person name="Hansen M."/>
            <person name="Howarth C."/>
            <person name="Imamovic A."/>
            <person name="Ireland A."/>
            <person name="Larimer J."/>
            <person name="McCowan C."/>
            <person name="Murphy C."/>
            <person name="Pearson M."/>
            <person name="Poon T.W."/>
            <person name="Priest M."/>
            <person name="Roberts A."/>
            <person name="Saif S."/>
            <person name="Shea T."/>
            <person name="Sisk P."/>
            <person name="Sykes S."/>
            <person name="Wortman J."/>
            <person name="Nusbaum C."/>
            <person name="Birren B."/>
        </authorList>
    </citation>
    <scope>NUCLEOTIDE SEQUENCE [LARGE SCALE GENOMIC DNA]</scope>
    <source>
        <strain evidence="15">ATCC 38817</strain>
    </source>
</reference>
<dbReference type="InterPro" id="IPR046346">
    <property type="entry name" value="Aminoacid_DH-like_N_sf"/>
</dbReference>
<dbReference type="OrthoDB" id="5126881at2759"/>
<keyword evidence="12" id="KW-0511">Multifunctional enzyme</keyword>
<dbReference type="SUPFAM" id="SSF51735">
    <property type="entry name" value="NAD(P)-binding Rossmann-fold domains"/>
    <property type="match status" value="1"/>
</dbReference>
<comment type="similarity">
    <text evidence="2">In the N-terminal section; belongs to the tetrahydrofolate dehydrogenase/cyclohydrolase family.</text>
</comment>
<evidence type="ECO:0000256" key="12">
    <source>
        <dbReference type="ARBA" id="ARBA00023268"/>
    </source>
</evidence>
<dbReference type="eggNOG" id="KOG4230">
    <property type="taxonomic scope" value="Eukaryota"/>
</dbReference>
<dbReference type="Gene3D" id="3.40.50.300">
    <property type="entry name" value="P-loop containing nucleotide triphosphate hydrolases"/>
    <property type="match status" value="1"/>
</dbReference>
<dbReference type="Pfam" id="PF02882">
    <property type="entry name" value="THF_DHG_CYH_C"/>
    <property type="match status" value="1"/>
</dbReference>
<dbReference type="GO" id="GO:0004329">
    <property type="term" value="F:formate-tetrahydrofolate ligase activity"/>
    <property type="evidence" value="ECO:0007669"/>
    <property type="project" value="InterPro"/>
</dbReference>
<dbReference type="PROSITE" id="PS00721">
    <property type="entry name" value="FTHFS_1"/>
    <property type="match status" value="1"/>
</dbReference>
<evidence type="ECO:0000313" key="15">
    <source>
        <dbReference type="EMBL" id="KCV68957.1"/>
    </source>
</evidence>
<dbReference type="PANTHER" id="PTHR48099:SF5">
    <property type="entry name" value="C-1-TETRAHYDROFOLATE SYNTHASE, CYTOPLASMIC"/>
    <property type="match status" value="1"/>
</dbReference>
<dbReference type="GO" id="GO:0005524">
    <property type="term" value="F:ATP binding"/>
    <property type="evidence" value="ECO:0007669"/>
    <property type="project" value="UniProtKB-KW"/>
</dbReference>
<evidence type="ECO:0000256" key="4">
    <source>
        <dbReference type="ARBA" id="ARBA00011738"/>
    </source>
</evidence>
<keyword evidence="5" id="KW-0554">One-carbon metabolism</keyword>
<organism evidence="15">
    <name type="scientific">Fonticula alba</name>
    <name type="common">Slime mold</name>
    <dbReference type="NCBI Taxonomy" id="691883"/>
    <lineage>
        <taxon>Eukaryota</taxon>
        <taxon>Rotosphaerida</taxon>
        <taxon>Fonticulaceae</taxon>
        <taxon>Fonticula</taxon>
    </lineage>
</organism>
<feature type="domain" description="Tetrahydrofolate dehydrogenase/cyclohydrolase catalytic" evidence="13">
    <location>
        <begin position="1"/>
        <end position="69"/>
    </location>
</feature>
<comment type="subunit">
    <text evidence="4">Homodimer.</text>
</comment>
<dbReference type="Pfam" id="PF00763">
    <property type="entry name" value="THF_DHG_CYH"/>
    <property type="match status" value="1"/>
</dbReference>
<dbReference type="HAMAP" id="MF_01576">
    <property type="entry name" value="THF_DHG_CYH"/>
    <property type="match status" value="1"/>
</dbReference>
<dbReference type="GO" id="GO:0004488">
    <property type="term" value="F:methylenetetrahydrofolate dehydrogenase (NADP+) activity"/>
    <property type="evidence" value="ECO:0007669"/>
    <property type="project" value="InterPro"/>
</dbReference>
<dbReference type="FunFam" id="3.40.50.10860:FF:000005">
    <property type="entry name" value="C-1-tetrahydrofolate synthase, cytoplasmic, putative"/>
    <property type="match status" value="1"/>
</dbReference>
<dbReference type="Gene3D" id="3.40.50.720">
    <property type="entry name" value="NAD(P)-binding Rossmann-like Domain"/>
    <property type="match status" value="1"/>
</dbReference>
<dbReference type="GO" id="GO:0035999">
    <property type="term" value="P:tetrahydrofolate interconversion"/>
    <property type="evidence" value="ECO:0007669"/>
    <property type="project" value="UniProtKB-UniPathway"/>
</dbReference>
<evidence type="ECO:0000256" key="1">
    <source>
        <dbReference type="ARBA" id="ARBA00004777"/>
    </source>
</evidence>
<evidence type="ECO:0000256" key="3">
    <source>
        <dbReference type="ARBA" id="ARBA00006985"/>
    </source>
</evidence>
<dbReference type="GO" id="GO:0005829">
    <property type="term" value="C:cytosol"/>
    <property type="evidence" value="ECO:0007669"/>
    <property type="project" value="TreeGrafter"/>
</dbReference>
<dbReference type="InterPro" id="IPR020631">
    <property type="entry name" value="THF_DH/CycHdrlase_NAD-bd_dom"/>
</dbReference>
<dbReference type="FunFam" id="3.40.50.720:FF:000006">
    <property type="entry name" value="Bifunctional protein FolD"/>
    <property type="match status" value="1"/>
</dbReference>
<evidence type="ECO:0000256" key="10">
    <source>
        <dbReference type="ARBA" id="ARBA00022857"/>
    </source>
</evidence>
<dbReference type="PANTHER" id="PTHR48099">
    <property type="entry name" value="C-1-TETRAHYDROFOLATE SYNTHASE, CYTOPLASMIC-RELATED"/>
    <property type="match status" value="1"/>
</dbReference>
<dbReference type="CDD" id="cd01080">
    <property type="entry name" value="NAD_bind_m-THF_DH_Cyclohyd"/>
    <property type="match status" value="1"/>
</dbReference>
<dbReference type="Gene3D" id="3.40.50.10860">
    <property type="entry name" value="Leucine Dehydrogenase, chain A, domain 1"/>
    <property type="match status" value="1"/>
</dbReference>
<keyword evidence="9" id="KW-0067">ATP-binding</keyword>
<evidence type="ECO:0000256" key="9">
    <source>
        <dbReference type="ARBA" id="ARBA00022840"/>
    </source>
</evidence>
<dbReference type="STRING" id="691883.A0A058Z636"/>
<keyword evidence="8" id="KW-0378">Hydrolase</keyword>
<evidence type="ECO:0000256" key="11">
    <source>
        <dbReference type="ARBA" id="ARBA00023002"/>
    </source>
</evidence>
<protein>
    <submittedName>
        <fullName evidence="15">Formate-tetrahydrofolate ligase</fullName>
    </submittedName>
</protein>
<evidence type="ECO:0000256" key="2">
    <source>
        <dbReference type="ARBA" id="ARBA00005559"/>
    </source>
</evidence>
<evidence type="ECO:0000259" key="14">
    <source>
        <dbReference type="Pfam" id="PF02882"/>
    </source>
</evidence>
<dbReference type="SUPFAM" id="SSF53223">
    <property type="entry name" value="Aminoacid dehydrogenase-like, N-terminal domain"/>
    <property type="match status" value="1"/>
</dbReference>
<evidence type="ECO:0000256" key="6">
    <source>
        <dbReference type="ARBA" id="ARBA00022598"/>
    </source>
</evidence>
<dbReference type="InterPro" id="IPR020867">
    <property type="entry name" value="THF_DH/CycHdrlase_CS"/>
</dbReference>
<dbReference type="PRINTS" id="PR00085">
    <property type="entry name" value="THFDHDRGNASE"/>
</dbReference>
<proteinExistence type="inferred from homology"/>
<keyword evidence="7" id="KW-0547">Nucleotide-binding</keyword>
<dbReference type="InterPro" id="IPR036291">
    <property type="entry name" value="NAD(P)-bd_dom_sf"/>
</dbReference>
<keyword evidence="10" id="KW-0521">NADP</keyword>
<evidence type="ECO:0000259" key="13">
    <source>
        <dbReference type="Pfam" id="PF00763"/>
    </source>
</evidence>
<keyword evidence="11" id="KW-0560">Oxidoreductase</keyword>
<name>A0A058Z636_FONAL</name>
<keyword evidence="6 15" id="KW-0436">Ligase</keyword>
<dbReference type="EMBL" id="KB932207">
    <property type="protein sequence ID" value="KCV68957.1"/>
    <property type="molecule type" value="Genomic_DNA"/>
</dbReference>
<comment type="pathway">
    <text evidence="1">One-carbon metabolism; tetrahydrofolate interconversion.</text>
</comment>
<comment type="similarity">
    <text evidence="3">In the C-terminal section; belongs to the formate--tetrahydrofolate ligase family.</text>
</comment>
<dbReference type="Proteomes" id="UP000030693">
    <property type="component" value="Unassembled WGS sequence"/>
</dbReference>
<dbReference type="Pfam" id="PF01268">
    <property type="entry name" value="FTHFS"/>
    <property type="match status" value="1"/>
</dbReference>
<keyword evidence="16" id="KW-1185">Reference proteome</keyword>
<sequence>MKQKVAVELGMDFTLKQFPEDIHRAQLLAEIERFNADPKVHGILVQLPLPAHLDERSITQAVSIQKDVDGFHVSNVGKLALRGETPLFVPCTPQACMELLKRSGVQIAGKHAVVIGRSNIVGHPVAELLLKANATVTVCHSQTQNIADVVRTGDIVVAAIGQPAFVRGDWLKPGAVVIDVGINTSPHPEKPGAMVLKGDVNFEEALPVVSAITPVPGGVGPMTIAMLMQNTVASAQRSVSSSLPAMHLLPLDIQDPVPSDIAISRAQTPKHMRVVCEELGIHESEFDLYGKYKAKVSLSILDRLANRENGNYVVVAGITPTPLGEGKSTTTLGLAQALGAELGRMCFANIRQPSQGPTFGIKGGAAGGGYAQVIPMEDFNLHLTGDIHAVTAANNLLGACPGARRRGTCGPRADCWECLPFLLLSHRSRGSSHF</sequence>
<dbReference type="RefSeq" id="XP_009496528.1">
    <property type="nucleotide sequence ID" value="XM_009498253.1"/>
</dbReference>
<dbReference type="GO" id="GO:0004477">
    <property type="term" value="F:methenyltetrahydrofolate cyclohydrolase activity"/>
    <property type="evidence" value="ECO:0007669"/>
    <property type="project" value="TreeGrafter"/>
</dbReference>
<evidence type="ECO:0000256" key="7">
    <source>
        <dbReference type="ARBA" id="ARBA00022741"/>
    </source>
</evidence>
<dbReference type="PROSITE" id="PS00767">
    <property type="entry name" value="THF_DHG_CYH_2"/>
    <property type="match status" value="1"/>
</dbReference>
<evidence type="ECO:0000256" key="8">
    <source>
        <dbReference type="ARBA" id="ARBA00022801"/>
    </source>
</evidence>
<dbReference type="InterPro" id="IPR000672">
    <property type="entry name" value="THF_DH/CycHdrlase"/>
</dbReference>
<accession>A0A058Z636</accession>
<dbReference type="InterPro" id="IPR020630">
    <property type="entry name" value="THF_DH/CycHdrlase_cat_dom"/>
</dbReference>
<dbReference type="GeneID" id="20529101"/>
<dbReference type="FunFam" id="3.40.50.300:FF:000245">
    <property type="entry name" value="C-1-tetrahydrofolate synthase, cytoplasmic"/>
    <property type="match status" value="1"/>
</dbReference>
<gene>
    <name evidence="15" type="ORF">H696_04376</name>
</gene>
<dbReference type="InterPro" id="IPR020628">
    <property type="entry name" value="Formate_THF_ligase_CS"/>
</dbReference>
<evidence type="ECO:0000313" key="16">
    <source>
        <dbReference type="Proteomes" id="UP000030693"/>
    </source>
</evidence>